<dbReference type="InterPro" id="IPR050527">
    <property type="entry name" value="Snail/Krueppel_Znf"/>
</dbReference>
<keyword evidence="7" id="KW-0804">Transcription</keyword>
<dbReference type="AlphaFoldDB" id="A0A8X7CN21"/>
<feature type="compositionally biased region" description="Polar residues" evidence="11">
    <location>
        <begin position="207"/>
        <end position="220"/>
    </location>
</feature>
<evidence type="ECO:0000313" key="14">
    <source>
        <dbReference type="Proteomes" id="UP000886998"/>
    </source>
</evidence>
<keyword evidence="8" id="KW-0539">Nucleus</keyword>
<keyword evidence="5" id="KW-0862">Zinc</keyword>
<evidence type="ECO:0000256" key="8">
    <source>
        <dbReference type="ARBA" id="ARBA00023242"/>
    </source>
</evidence>
<protein>
    <submittedName>
        <fullName evidence="13">Zinc finger protein</fullName>
    </submittedName>
</protein>
<dbReference type="FunFam" id="3.30.160.60:FF:001289">
    <property type="entry name" value="Zinc finger protein 574"/>
    <property type="match status" value="1"/>
</dbReference>
<dbReference type="GO" id="GO:0000981">
    <property type="term" value="F:DNA-binding transcription factor activity, RNA polymerase II-specific"/>
    <property type="evidence" value="ECO:0007669"/>
    <property type="project" value="TreeGrafter"/>
</dbReference>
<dbReference type="InterPro" id="IPR013087">
    <property type="entry name" value="Znf_C2H2_type"/>
</dbReference>
<dbReference type="SUPFAM" id="SSF57667">
    <property type="entry name" value="beta-beta-alpha zinc fingers"/>
    <property type="match status" value="3"/>
</dbReference>
<dbReference type="Gene3D" id="3.30.160.60">
    <property type="entry name" value="Classic Zinc Finger"/>
    <property type="match status" value="2"/>
</dbReference>
<evidence type="ECO:0000256" key="5">
    <source>
        <dbReference type="ARBA" id="ARBA00022833"/>
    </source>
</evidence>
<evidence type="ECO:0000256" key="7">
    <source>
        <dbReference type="ARBA" id="ARBA00023163"/>
    </source>
</evidence>
<feature type="domain" description="C2H2-type" evidence="12">
    <location>
        <begin position="17"/>
        <end position="44"/>
    </location>
</feature>
<dbReference type="GO" id="GO:0005634">
    <property type="term" value="C:nucleus"/>
    <property type="evidence" value="ECO:0007669"/>
    <property type="project" value="UniProtKB-SubCell"/>
</dbReference>
<evidence type="ECO:0000256" key="2">
    <source>
        <dbReference type="ARBA" id="ARBA00022723"/>
    </source>
</evidence>
<dbReference type="Proteomes" id="UP000886998">
    <property type="component" value="Unassembled WGS sequence"/>
</dbReference>
<proteinExistence type="inferred from homology"/>
<dbReference type="GO" id="GO:0000978">
    <property type="term" value="F:RNA polymerase II cis-regulatory region sequence-specific DNA binding"/>
    <property type="evidence" value="ECO:0007669"/>
    <property type="project" value="TreeGrafter"/>
</dbReference>
<evidence type="ECO:0000256" key="6">
    <source>
        <dbReference type="ARBA" id="ARBA00023015"/>
    </source>
</evidence>
<comment type="caution">
    <text evidence="13">The sequence shown here is derived from an EMBL/GenBank/DDBJ whole genome shotgun (WGS) entry which is preliminary data.</text>
</comment>
<name>A0A8X7CN21_9ARAC</name>
<dbReference type="EMBL" id="BMAV01020722">
    <property type="protein sequence ID" value="GFY74403.1"/>
    <property type="molecule type" value="Genomic_DNA"/>
</dbReference>
<dbReference type="GO" id="GO:0008270">
    <property type="term" value="F:zinc ion binding"/>
    <property type="evidence" value="ECO:0007669"/>
    <property type="project" value="UniProtKB-KW"/>
</dbReference>
<keyword evidence="4 10" id="KW-0863">Zinc-finger</keyword>
<evidence type="ECO:0000256" key="10">
    <source>
        <dbReference type="PROSITE-ProRule" id="PRU00042"/>
    </source>
</evidence>
<dbReference type="Pfam" id="PF13912">
    <property type="entry name" value="zf-C2H2_6"/>
    <property type="match status" value="1"/>
</dbReference>
<dbReference type="SMART" id="SM00355">
    <property type="entry name" value="ZnF_C2H2"/>
    <property type="match status" value="5"/>
</dbReference>
<evidence type="ECO:0000256" key="9">
    <source>
        <dbReference type="ARBA" id="ARBA00037948"/>
    </source>
</evidence>
<dbReference type="InterPro" id="IPR036236">
    <property type="entry name" value="Znf_C2H2_sf"/>
</dbReference>
<evidence type="ECO:0000259" key="12">
    <source>
        <dbReference type="PROSITE" id="PS50157"/>
    </source>
</evidence>
<dbReference type="OrthoDB" id="3069995at2759"/>
<sequence>MFISTSSLNKQYQMKAEICDVCNKKFTSINELDEHLAAHINGEEESNEYIETFFPETIVIEPIHTEETKQLGDKMFTSISDLGDYFCVRAKNKDNTYNECTTTLPPENNLSEYLHFLNKEKIQESNDGNKTLICSDSQQESANPESKEKSLICNTCKKDCSDPNVLEYHSFLHNRVKSDACDTCGRKIVFLSCFYKDKDKDPLPPSEDTNTSNDGQNTENNADKGIETITIADGPGEHNDSEDTTEFKRHAPTLTLDEEMEEILAKDKLFPCTLCPKICTEDKALKKHMQKHAESLSCNVCYKAFNRVDSLYTHLRLHTGEKPFACHVCDKRFTQSCALYSHSLRHTEEKDAME</sequence>
<comment type="similarity">
    <text evidence="9">Belongs to the snail C2H2-type zinc-finger protein family.</text>
</comment>
<feature type="domain" description="C2H2-type" evidence="12">
    <location>
        <begin position="324"/>
        <end position="351"/>
    </location>
</feature>
<keyword evidence="6" id="KW-0805">Transcription regulation</keyword>
<evidence type="ECO:0000256" key="3">
    <source>
        <dbReference type="ARBA" id="ARBA00022737"/>
    </source>
</evidence>
<dbReference type="PANTHER" id="PTHR24388">
    <property type="entry name" value="ZINC FINGER PROTEIN"/>
    <property type="match status" value="1"/>
</dbReference>
<gene>
    <name evidence="13" type="primary">NCL1_35709</name>
    <name evidence="13" type="ORF">TNIN_110161</name>
</gene>
<accession>A0A8X7CN21</accession>
<reference evidence="13" key="1">
    <citation type="submission" date="2020-08" db="EMBL/GenBank/DDBJ databases">
        <title>Multicomponent nature underlies the extraordinary mechanical properties of spider dragline silk.</title>
        <authorList>
            <person name="Kono N."/>
            <person name="Nakamura H."/>
            <person name="Mori M."/>
            <person name="Yoshida Y."/>
            <person name="Ohtoshi R."/>
            <person name="Malay A.D."/>
            <person name="Moran D.A.P."/>
            <person name="Tomita M."/>
            <person name="Numata K."/>
            <person name="Arakawa K."/>
        </authorList>
    </citation>
    <scope>NUCLEOTIDE SEQUENCE</scope>
</reference>
<comment type="subcellular location">
    <subcellularLocation>
        <location evidence="1">Nucleus</location>
    </subcellularLocation>
</comment>
<evidence type="ECO:0000313" key="13">
    <source>
        <dbReference type="EMBL" id="GFY74403.1"/>
    </source>
</evidence>
<feature type="domain" description="C2H2-type" evidence="12">
    <location>
        <begin position="296"/>
        <end position="323"/>
    </location>
</feature>
<evidence type="ECO:0000256" key="11">
    <source>
        <dbReference type="SAM" id="MobiDB-lite"/>
    </source>
</evidence>
<organism evidence="13 14">
    <name type="scientific">Trichonephila inaurata madagascariensis</name>
    <dbReference type="NCBI Taxonomy" id="2747483"/>
    <lineage>
        <taxon>Eukaryota</taxon>
        <taxon>Metazoa</taxon>
        <taxon>Ecdysozoa</taxon>
        <taxon>Arthropoda</taxon>
        <taxon>Chelicerata</taxon>
        <taxon>Arachnida</taxon>
        <taxon>Araneae</taxon>
        <taxon>Araneomorphae</taxon>
        <taxon>Entelegynae</taxon>
        <taxon>Araneoidea</taxon>
        <taxon>Nephilidae</taxon>
        <taxon>Trichonephila</taxon>
        <taxon>Trichonephila inaurata</taxon>
    </lineage>
</organism>
<dbReference type="PROSITE" id="PS50157">
    <property type="entry name" value="ZINC_FINGER_C2H2_2"/>
    <property type="match status" value="3"/>
</dbReference>
<dbReference type="PROSITE" id="PS00028">
    <property type="entry name" value="ZINC_FINGER_C2H2_1"/>
    <property type="match status" value="5"/>
</dbReference>
<keyword evidence="3" id="KW-0677">Repeat</keyword>
<keyword evidence="14" id="KW-1185">Reference proteome</keyword>
<evidence type="ECO:0000256" key="1">
    <source>
        <dbReference type="ARBA" id="ARBA00004123"/>
    </source>
</evidence>
<evidence type="ECO:0000256" key="4">
    <source>
        <dbReference type="ARBA" id="ARBA00022771"/>
    </source>
</evidence>
<feature type="region of interest" description="Disordered" evidence="11">
    <location>
        <begin position="202"/>
        <end position="223"/>
    </location>
</feature>
<keyword evidence="2" id="KW-0479">Metal-binding</keyword>
<dbReference type="Pfam" id="PF00096">
    <property type="entry name" value="zf-C2H2"/>
    <property type="match status" value="2"/>
</dbReference>
<dbReference type="PANTHER" id="PTHR24388:SF53">
    <property type="entry name" value="CHORION TRANSCRIPTION FACTOR CF2-RELATED"/>
    <property type="match status" value="1"/>
</dbReference>